<name>A0A0K1JIP5_9MICO</name>
<dbReference type="STRING" id="571913.VV02_13165"/>
<protein>
    <submittedName>
        <fullName evidence="1">Uncharacterized protein</fullName>
    </submittedName>
</protein>
<dbReference type="EMBL" id="CP011112">
    <property type="protein sequence ID" value="AKU16587.1"/>
    <property type="molecule type" value="Genomic_DNA"/>
</dbReference>
<keyword evidence="2" id="KW-1185">Reference proteome</keyword>
<sequence length="224" mass="24597">MCQFLSLSWAFASLCVVPVIPTAEQCHVIEPSVNLAELVGPVRSACYALGMAKRNLSERVLDFDVSVTVDARDGEAPVITSLTVTVPDDAPDDVRRRGVNSGVMRRIESRLGGLLEQVDGTGRFAKWRQQAEADAQRAVAALIGRQPRGDDDYYRDLLRASRALVRAREDEPLNVLSERLGIPKGTAKSRLAKARDLDTIRMDELRKARAAGARKRLAQSGDDE</sequence>
<evidence type="ECO:0000313" key="1">
    <source>
        <dbReference type="EMBL" id="AKU16587.1"/>
    </source>
</evidence>
<proteinExistence type="predicted"/>
<organism evidence="1 2">
    <name type="scientific">Luteipulveratus mongoliensis</name>
    <dbReference type="NCBI Taxonomy" id="571913"/>
    <lineage>
        <taxon>Bacteria</taxon>
        <taxon>Bacillati</taxon>
        <taxon>Actinomycetota</taxon>
        <taxon>Actinomycetes</taxon>
        <taxon>Micrococcales</taxon>
        <taxon>Dermacoccaceae</taxon>
        <taxon>Luteipulveratus</taxon>
    </lineage>
</organism>
<dbReference type="AlphaFoldDB" id="A0A0K1JIP5"/>
<dbReference type="Proteomes" id="UP000066480">
    <property type="component" value="Chromosome"/>
</dbReference>
<gene>
    <name evidence="1" type="ORF">VV02_13165</name>
</gene>
<accession>A0A0K1JIP5</accession>
<reference evidence="1 2" key="1">
    <citation type="submission" date="2015-03" db="EMBL/GenBank/DDBJ databases">
        <title>Luteipulveratus halotolerans sp. nov., a novel actinobacterium (Dermacoccaceae) from Sarawak, Malaysia.</title>
        <authorList>
            <person name="Juboi H."/>
            <person name="Basik A."/>
            <person name="Shamsul S.S."/>
            <person name="Arnold P."/>
            <person name="Schmitt E.K."/>
            <person name="Sanglier J.-J."/>
            <person name="Yeo T."/>
        </authorList>
    </citation>
    <scope>NUCLEOTIDE SEQUENCE [LARGE SCALE GENOMIC DNA]</scope>
    <source>
        <strain evidence="1 2">MN07-A0370</strain>
    </source>
</reference>
<dbReference type="KEGG" id="lmoi:VV02_13165"/>
<evidence type="ECO:0000313" key="2">
    <source>
        <dbReference type="Proteomes" id="UP000066480"/>
    </source>
</evidence>